<dbReference type="Pfam" id="PF12974">
    <property type="entry name" value="Phosphonate-bd"/>
    <property type="match status" value="1"/>
</dbReference>
<dbReference type="CDD" id="cd01071">
    <property type="entry name" value="PBP2_PhnD_like"/>
    <property type="match status" value="1"/>
</dbReference>
<evidence type="ECO:0000313" key="3">
    <source>
        <dbReference type="EMBL" id="RAW14831.1"/>
    </source>
</evidence>
<dbReference type="EMBL" id="QMIG01000007">
    <property type="protein sequence ID" value="RAW14831.1"/>
    <property type="molecule type" value="Genomic_DNA"/>
</dbReference>
<gene>
    <name evidence="3" type="ORF">DPM12_10100</name>
</gene>
<reference evidence="3 4" key="1">
    <citation type="submission" date="2018-06" db="EMBL/GenBank/DDBJ databases">
        <title>Phytoactinopolyspora halophila sp. nov., a novel halophilic actinomycete isolated from a saline soil in China.</title>
        <authorList>
            <person name="Tang S.-K."/>
        </authorList>
    </citation>
    <scope>NUCLEOTIDE SEQUENCE [LARGE SCALE GENOMIC DNA]</scope>
    <source>
        <strain evidence="3 4">YIM 96934</strain>
    </source>
</reference>
<keyword evidence="4" id="KW-1185">Reference proteome</keyword>
<protein>
    <submittedName>
        <fullName evidence="3">Phosphate/phosphite/phosphonate ABC transporter substrate-binding protein</fullName>
    </submittedName>
</protein>
<dbReference type="Gene3D" id="3.40.190.10">
    <property type="entry name" value="Periplasmic binding protein-like II"/>
    <property type="match status" value="2"/>
</dbReference>
<sequence length="330" mass="35110">MKITRWLAVVAAAALVAACGGDDGDGEGEDATADEWPEEITLVFTPSSEQQQLVDDAEPLAEMLEERIEIDVEPHVATDYAGVIVALEAGQAGVAGGLGPQQMVQAESQADAELILQSERFGDVEYVTQWFTNDPDTYCDDEPVDVDGYLFCNGVDEAEVAADGPIAEDAITKVAGTEMAFVDQGSASGHLVPSLQLFEADIDPQEGVEPVFAGGHDNSVLAVYRGDAEVGVSYNDAREDVADQAEDVGQEVVVFAWSPPIPNDGFAVASDLPEDLKDAISEALMDIASTPDGQELLNELYNIDDLVPVDSEAYDPIRTLVSELGELLED</sequence>
<dbReference type="PROSITE" id="PS51257">
    <property type="entry name" value="PROKAR_LIPOPROTEIN"/>
    <property type="match status" value="1"/>
</dbReference>
<name>A0A329QS23_9ACTN</name>
<accession>A0A329QS23</accession>
<evidence type="ECO:0000256" key="1">
    <source>
        <dbReference type="ARBA" id="ARBA00007162"/>
    </source>
</evidence>
<organism evidence="3 4">
    <name type="scientific">Phytoactinopolyspora halophila</name>
    <dbReference type="NCBI Taxonomy" id="1981511"/>
    <lineage>
        <taxon>Bacteria</taxon>
        <taxon>Bacillati</taxon>
        <taxon>Actinomycetota</taxon>
        <taxon>Actinomycetes</taxon>
        <taxon>Jiangellales</taxon>
        <taxon>Jiangellaceae</taxon>
        <taxon>Phytoactinopolyspora</taxon>
    </lineage>
</organism>
<comment type="caution">
    <text evidence="3">The sequence shown here is derived from an EMBL/GenBank/DDBJ whole genome shotgun (WGS) entry which is preliminary data.</text>
</comment>
<dbReference type="GO" id="GO:0043190">
    <property type="term" value="C:ATP-binding cassette (ABC) transporter complex"/>
    <property type="evidence" value="ECO:0007669"/>
    <property type="project" value="InterPro"/>
</dbReference>
<dbReference type="SUPFAM" id="SSF53850">
    <property type="entry name" value="Periplasmic binding protein-like II"/>
    <property type="match status" value="1"/>
</dbReference>
<dbReference type="NCBIfam" id="TIGR01098">
    <property type="entry name" value="3A0109s03R"/>
    <property type="match status" value="1"/>
</dbReference>
<evidence type="ECO:0000313" key="4">
    <source>
        <dbReference type="Proteomes" id="UP000250462"/>
    </source>
</evidence>
<dbReference type="GO" id="GO:0055085">
    <property type="term" value="P:transmembrane transport"/>
    <property type="evidence" value="ECO:0007669"/>
    <property type="project" value="InterPro"/>
</dbReference>
<dbReference type="OrthoDB" id="5139702at2"/>
<keyword evidence="2" id="KW-0732">Signal</keyword>
<dbReference type="AlphaFoldDB" id="A0A329QS23"/>
<dbReference type="RefSeq" id="WP_112258191.1">
    <property type="nucleotide sequence ID" value="NZ_QMIG01000007.1"/>
</dbReference>
<dbReference type="Proteomes" id="UP000250462">
    <property type="component" value="Unassembled WGS sequence"/>
</dbReference>
<comment type="similarity">
    <text evidence="1">Belongs to the phosphate/phosphite/phosphonate binding protein family.</text>
</comment>
<dbReference type="PANTHER" id="PTHR35841:SF1">
    <property type="entry name" value="PHOSPHONATES-BINDING PERIPLASMIC PROTEIN"/>
    <property type="match status" value="1"/>
</dbReference>
<dbReference type="PANTHER" id="PTHR35841">
    <property type="entry name" value="PHOSPHONATES-BINDING PERIPLASMIC PROTEIN"/>
    <property type="match status" value="1"/>
</dbReference>
<proteinExistence type="inferred from homology"/>
<dbReference type="InterPro" id="IPR005770">
    <property type="entry name" value="PhnD"/>
</dbReference>
<evidence type="ECO:0000256" key="2">
    <source>
        <dbReference type="ARBA" id="ARBA00022729"/>
    </source>
</evidence>